<evidence type="ECO:0000313" key="1">
    <source>
        <dbReference type="EMBL" id="TGB50994.1"/>
    </source>
</evidence>
<proteinExistence type="predicted"/>
<name>A0A3Y7ZT33_SALET</name>
<reference evidence="1 2" key="1">
    <citation type="submission" date="2018-03" db="EMBL/GenBank/DDBJ databases">
        <title>Non-Typhoidal Salmonella genome sequencing and assembly.</title>
        <authorList>
            <person name="Matchawe C."/>
        </authorList>
    </citation>
    <scope>NUCLEOTIDE SEQUENCE [LARGE SCALE GENOMIC DNA]</scope>
    <source>
        <strain evidence="1 2">108ev</strain>
    </source>
</reference>
<accession>A0A3Y7ZT33</accession>
<gene>
    <name evidence="1" type="ORF">C9E94_07605</name>
</gene>
<evidence type="ECO:0000313" key="2">
    <source>
        <dbReference type="Proteomes" id="UP000298060"/>
    </source>
</evidence>
<organism evidence="1 2">
    <name type="scientific">Salmonella enterica I</name>
    <dbReference type="NCBI Taxonomy" id="59201"/>
    <lineage>
        <taxon>Bacteria</taxon>
        <taxon>Pseudomonadati</taxon>
        <taxon>Pseudomonadota</taxon>
        <taxon>Gammaproteobacteria</taxon>
        <taxon>Enterobacterales</taxon>
        <taxon>Enterobacteriaceae</taxon>
        <taxon>Salmonella</taxon>
    </lineage>
</organism>
<dbReference type="AlphaFoldDB" id="A0A3Y7ZT33"/>
<sequence>MLEKLVKNKIFQLNAFEILLHVAPDNALNLLKKRYLSLDLSNNAKDHVSDLEIMFSDIKEILGEDKLKEILNCTDFSPENKNNQRVIDAIDFAMDND</sequence>
<dbReference type="Proteomes" id="UP000298060">
    <property type="component" value="Unassembled WGS sequence"/>
</dbReference>
<dbReference type="EMBL" id="PYJR01000056">
    <property type="protein sequence ID" value="TGB50994.1"/>
    <property type="molecule type" value="Genomic_DNA"/>
</dbReference>
<protein>
    <submittedName>
        <fullName evidence="1">Uncharacterized protein</fullName>
    </submittedName>
</protein>
<comment type="caution">
    <text evidence="1">The sequence shown here is derived from an EMBL/GenBank/DDBJ whole genome shotgun (WGS) entry which is preliminary data.</text>
</comment>